<keyword evidence="2" id="KW-1185">Reference proteome</keyword>
<protein>
    <submittedName>
        <fullName evidence="1">Uncharacterized protein</fullName>
    </submittedName>
</protein>
<sequence length="139" mass="15315">MGGIGIESDIRIKIGIDLYKKKNVHAGAAAGINYTGLLVAEAKLKSRQEAESRVEFGTEIESVTRIELDYEIGTRINSVTGIVISHPDQDQFGASSSSNLLCYHVSRDKLALHLFVQRIHDDISQSDFTKCREVGLELP</sequence>
<proteinExistence type="predicted"/>
<dbReference type="EMBL" id="BGZK01002227">
    <property type="protein sequence ID" value="GBP91967.1"/>
    <property type="molecule type" value="Genomic_DNA"/>
</dbReference>
<organism evidence="1 2">
    <name type="scientific">Eumeta variegata</name>
    <name type="common">Bagworm moth</name>
    <name type="synonym">Eumeta japonica</name>
    <dbReference type="NCBI Taxonomy" id="151549"/>
    <lineage>
        <taxon>Eukaryota</taxon>
        <taxon>Metazoa</taxon>
        <taxon>Ecdysozoa</taxon>
        <taxon>Arthropoda</taxon>
        <taxon>Hexapoda</taxon>
        <taxon>Insecta</taxon>
        <taxon>Pterygota</taxon>
        <taxon>Neoptera</taxon>
        <taxon>Endopterygota</taxon>
        <taxon>Lepidoptera</taxon>
        <taxon>Glossata</taxon>
        <taxon>Ditrysia</taxon>
        <taxon>Tineoidea</taxon>
        <taxon>Psychidae</taxon>
        <taxon>Oiketicinae</taxon>
        <taxon>Eumeta</taxon>
    </lineage>
</organism>
<name>A0A4C1ZZB8_EUMVA</name>
<gene>
    <name evidence="1" type="ORF">EVAR_66237_1</name>
</gene>
<comment type="caution">
    <text evidence="1">The sequence shown here is derived from an EMBL/GenBank/DDBJ whole genome shotgun (WGS) entry which is preliminary data.</text>
</comment>
<reference evidence="1 2" key="1">
    <citation type="journal article" date="2019" name="Commun. Biol.">
        <title>The bagworm genome reveals a unique fibroin gene that provides high tensile strength.</title>
        <authorList>
            <person name="Kono N."/>
            <person name="Nakamura H."/>
            <person name="Ohtoshi R."/>
            <person name="Tomita M."/>
            <person name="Numata K."/>
            <person name="Arakawa K."/>
        </authorList>
    </citation>
    <scope>NUCLEOTIDE SEQUENCE [LARGE SCALE GENOMIC DNA]</scope>
</reference>
<evidence type="ECO:0000313" key="2">
    <source>
        <dbReference type="Proteomes" id="UP000299102"/>
    </source>
</evidence>
<dbReference type="AlphaFoldDB" id="A0A4C1ZZB8"/>
<dbReference type="Proteomes" id="UP000299102">
    <property type="component" value="Unassembled WGS sequence"/>
</dbReference>
<evidence type="ECO:0000313" key="1">
    <source>
        <dbReference type="EMBL" id="GBP91967.1"/>
    </source>
</evidence>
<accession>A0A4C1ZZB8</accession>